<keyword evidence="3" id="KW-0716">Sensory transduction</keyword>
<evidence type="ECO:0000256" key="2">
    <source>
        <dbReference type="ARBA" id="ARBA00022475"/>
    </source>
</evidence>
<dbReference type="GeneID" id="113219362"/>
<keyword evidence="2" id="KW-1003">Cell membrane</keyword>
<proteinExistence type="predicted"/>
<dbReference type="AlphaFoldDB" id="A0A7M7SS64"/>
<accession>A0A8B8HCK9</accession>
<dbReference type="EnsemblMetazoa" id="XM_026445982">
    <property type="protein sequence ID" value="XP_026301767"/>
    <property type="gene ID" value="LOC113219362"/>
</dbReference>
<dbReference type="RefSeq" id="XP_026301767.1">
    <property type="nucleotide sequence ID" value="XM_026445982.1"/>
</dbReference>
<evidence type="ECO:0000313" key="12">
    <source>
        <dbReference type="Proteomes" id="UP000005203"/>
    </source>
</evidence>
<dbReference type="GO" id="GO:0007165">
    <property type="term" value="P:signal transduction"/>
    <property type="evidence" value="ECO:0007669"/>
    <property type="project" value="UniProtKB-KW"/>
</dbReference>
<evidence type="ECO:0000256" key="4">
    <source>
        <dbReference type="ARBA" id="ARBA00022692"/>
    </source>
</evidence>
<evidence type="ECO:0000313" key="11">
    <source>
        <dbReference type="EnsemblMetazoa" id="XP_026301767"/>
    </source>
</evidence>
<keyword evidence="5" id="KW-0552">Olfaction</keyword>
<dbReference type="KEGG" id="ame:113219362"/>
<keyword evidence="9" id="KW-0807">Transducer</keyword>
<dbReference type="GO" id="GO:0005549">
    <property type="term" value="F:odorant binding"/>
    <property type="evidence" value="ECO:0007669"/>
    <property type="project" value="InterPro"/>
</dbReference>
<evidence type="ECO:0000256" key="7">
    <source>
        <dbReference type="ARBA" id="ARBA00023136"/>
    </source>
</evidence>
<feature type="transmembrane region" description="Helical" evidence="10">
    <location>
        <begin position="186"/>
        <end position="202"/>
    </location>
</feature>
<keyword evidence="7 10" id="KW-0472">Membrane</keyword>
<evidence type="ECO:0000256" key="10">
    <source>
        <dbReference type="SAM" id="Phobius"/>
    </source>
</evidence>
<dbReference type="PANTHER" id="PTHR21137">
    <property type="entry name" value="ODORANT RECEPTOR"/>
    <property type="match status" value="1"/>
</dbReference>
<feature type="transmembrane region" description="Helical" evidence="10">
    <location>
        <begin position="152"/>
        <end position="174"/>
    </location>
</feature>
<keyword evidence="6 10" id="KW-1133">Transmembrane helix</keyword>
<evidence type="ECO:0000256" key="1">
    <source>
        <dbReference type="ARBA" id="ARBA00004651"/>
    </source>
</evidence>
<dbReference type="Pfam" id="PF02949">
    <property type="entry name" value="7tm_6"/>
    <property type="match status" value="1"/>
</dbReference>
<sequence>MSFMMLKVDMSLMLTSLSYILCTCIFSMKYFSFLFHIKDVKVLLDEIKKDWNSLKNIEELQIIHEYSKTTKGITICFVRLGIIATETTSMAVMQHLCGLLKIISFRISHTFVANIPRVSFTERNIIIRKKVMSIVYLHVKIKNYINSIQEKIIMSYNFLLLFGLIEFSISMYELTKSIISNNTNELISSLFFIICITIYGFIPNHFAQKIINHSSNIFIDAYNTEWYKLPIIEQKLLLFIMQNNLKSLNFVLLGSMVASYDVYTTVKKMIKIIIINNNNNLIVCSRLLKQNHFRYYVRHFHILWSFILLILLTEFDKTDE</sequence>
<reference evidence="13" key="2">
    <citation type="submission" date="2025-04" db="UniProtKB">
        <authorList>
            <consortium name="RefSeq"/>
        </authorList>
    </citation>
    <scope>IDENTIFICATION</scope>
    <source>
        <strain evidence="13">DH4</strain>
        <tissue evidence="13">Whole body</tissue>
    </source>
</reference>
<evidence type="ECO:0000256" key="6">
    <source>
        <dbReference type="ARBA" id="ARBA00022989"/>
    </source>
</evidence>
<dbReference type="GO" id="GO:0005886">
    <property type="term" value="C:plasma membrane"/>
    <property type="evidence" value="ECO:0007669"/>
    <property type="project" value="UniProtKB-SubCell"/>
</dbReference>
<protein>
    <submittedName>
        <fullName evidence="13">Uncharacterized protein LOC113219362</fullName>
    </submittedName>
</protein>
<gene>
    <name evidence="13" type="primary">LOC113219362</name>
</gene>
<dbReference type="InterPro" id="IPR004117">
    <property type="entry name" value="7tm6_olfct_rcpt"/>
</dbReference>
<keyword evidence="4 10" id="KW-0812">Transmembrane</keyword>
<dbReference type="Proteomes" id="UP000005203">
    <property type="component" value="Unplaced"/>
</dbReference>
<dbReference type="GO" id="GO:0004984">
    <property type="term" value="F:olfactory receptor activity"/>
    <property type="evidence" value="ECO:0007669"/>
    <property type="project" value="InterPro"/>
</dbReference>
<evidence type="ECO:0000256" key="5">
    <source>
        <dbReference type="ARBA" id="ARBA00022725"/>
    </source>
</evidence>
<name>A0A7M7SS64_APIME</name>
<evidence type="ECO:0000256" key="3">
    <source>
        <dbReference type="ARBA" id="ARBA00022606"/>
    </source>
</evidence>
<feature type="transmembrane region" description="Helical" evidence="10">
    <location>
        <begin position="12"/>
        <end position="31"/>
    </location>
</feature>
<reference evidence="11" key="1">
    <citation type="submission" date="2021-01" db="UniProtKB">
        <authorList>
            <consortium name="EnsemblMetazoa"/>
        </authorList>
    </citation>
    <scope>IDENTIFICATION</scope>
    <source>
        <strain evidence="11">DH4</strain>
    </source>
</reference>
<feature type="transmembrane region" description="Helical" evidence="10">
    <location>
        <begin position="295"/>
        <end position="313"/>
    </location>
</feature>
<dbReference type="OrthoDB" id="7597826at2759"/>
<organism evidence="11">
    <name type="scientific">Apis mellifera</name>
    <name type="common">Honeybee</name>
    <dbReference type="NCBI Taxonomy" id="7460"/>
    <lineage>
        <taxon>Eukaryota</taxon>
        <taxon>Metazoa</taxon>
        <taxon>Ecdysozoa</taxon>
        <taxon>Arthropoda</taxon>
        <taxon>Hexapoda</taxon>
        <taxon>Insecta</taxon>
        <taxon>Pterygota</taxon>
        <taxon>Neoptera</taxon>
        <taxon>Endopterygota</taxon>
        <taxon>Hymenoptera</taxon>
        <taxon>Apocrita</taxon>
        <taxon>Aculeata</taxon>
        <taxon>Apoidea</taxon>
        <taxon>Anthophila</taxon>
        <taxon>Apidae</taxon>
        <taxon>Apis</taxon>
    </lineage>
</organism>
<evidence type="ECO:0000256" key="9">
    <source>
        <dbReference type="ARBA" id="ARBA00023224"/>
    </source>
</evidence>
<evidence type="ECO:0000256" key="8">
    <source>
        <dbReference type="ARBA" id="ARBA00023170"/>
    </source>
</evidence>
<evidence type="ECO:0000313" key="13">
    <source>
        <dbReference type="RefSeq" id="XP_026301767.1"/>
    </source>
</evidence>
<keyword evidence="8" id="KW-0675">Receptor</keyword>
<dbReference type="PANTHER" id="PTHR21137:SF35">
    <property type="entry name" value="ODORANT RECEPTOR 19A-RELATED"/>
    <property type="match status" value="1"/>
</dbReference>
<comment type="subcellular location">
    <subcellularLocation>
        <location evidence="1">Cell membrane</location>
        <topology evidence="1">Multi-pass membrane protein</topology>
    </subcellularLocation>
</comment>
<keyword evidence="12" id="KW-1185">Reference proteome</keyword>
<accession>A0A7M7SS64</accession>